<feature type="transmembrane region" description="Helical" evidence="1">
    <location>
        <begin position="134"/>
        <end position="150"/>
    </location>
</feature>
<keyword evidence="1" id="KW-0472">Membrane</keyword>
<keyword evidence="4" id="KW-1185">Reference proteome</keyword>
<gene>
    <name evidence="3" type="ORF">HNR23_002721</name>
</gene>
<dbReference type="InterPro" id="IPR025196">
    <property type="entry name" value="DUF4126"/>
</dbReference>
<feature type="transmembrane region" description="Helical" evidence="1">
    <location>
        <begin position="156"/>
        <end position="184"/>
    </location>
</feature>
<sequence length="209" mass="21427">MLELLTGTGLASAAGLNAYIPLLAVGLIARYTDLLTLGPGWQWMEHPASLGVLGVLLVLELVADKIPVVDSVNDIVQTFVRPTSGGLTFGAGAAAVDSADLTAASTGDGSWWPIAGGVVIALVFHTLKSLARPLLNTLTLGAGGPVISAIEDIGSAVMSLLAIIVPILVLVVLPLTVAGAVVLWRRRRRGRADGTRAGTVPDTPADGER</sequence>
<evidence type="ECO:0000313" key="3">
    <source>
        <dbReference type="EMBL" id="MBB6172661.1"/>
    </source>
</evidence>
<feature type="transmembrane region" description="Helical" evidence="1">
    <location>
        <begin position="110"/>
        <end position="127"/>
    </location>
</feature>
<dbReference type="AlphaFoldDB" id="A0A7W9YK41"/>
<protein>
    <recommendedName>
        <fullName evidence="2">DUF4126 domain-containing protein</fullName>
    </recommendedName>
</protein>
<name>A0A7W9YK41_9ACTN</name>
<keyword evidence="1" id="KW-1133">Transmembrane helix</keyword>
<evidence type="ECO:0000313" key="4">
    <source>
        <dbReference type="Proteomes" id="UP000546642"/>
    </source>
</evidence>
<organism evidence="3 4">
    <name type="scientific">Nocardiopsis mwathae</name>
    <dbReference type="NCBI Taxonomy" id="1472723"/>
    <lineage>
        <taxon>Bacteria</taxon>
        <taxon>Bacillati</taxon>
        <taxon>Actinomycetota</taxon>
        <taxon>Actinomycetes</taxon>
        <taxon>Streptosporangiales</taxon>
        <taxon>Nocardiopsidaceae</taxon>
        <taxon>Nocardiopsis</taxon>
    </lineage>
</organism>
<evidence type="ECO:0000256" key="1">
    <source>
        <dbReference type="SAM" id="Phobius"/>
    </source>
</evidence>
<evidence type="ECO:0000259" key="2">
    <source>
        <dbReference type="Pfam" id="PF13548"/>
    </source>
</evidence>
<accession>A0A7W9YK41</accession>
<comment type="caution">
    <text evidence="3">The sequence shown here is derived from an EMBL/GenBank/DDBJ whole genome shotgun (WGS) entry which is preliminary data.</text>
</comment>
<keyword evidence="1" id="KW-0812">Transmembrane</keyword>
<proteinExistence type="predicted"/>
<feature type="domain" description="DUF4126" evidence="2">
    <location>
        <begin position="4"/>
        <end position="186"/>
    </location>
</feature>
<feature type="transmembrane region" description="Helical" evidence="1">
    <location>
        <begin position="12"/>
        <end position="31"/>
    </location>
</feature>
<dbReference type="EMBL" id="JACHDS010000001">
    <property type="protein sequence ID" value="MBB6172661.1"/>
    <property type="molecule type" value="Genomic_DNA"/>
</dbReference>
<reference evidence="3 4" key="1">
    <citation type="submission" date="2020-08" db="EMBL/GenBank/DDBJ databases">
        <title>Sequencing the genomes of 1000 actinobacteria strains.</title>
        <authorList>
            <person name="Klenk H.-P."/>
        </authorList>
    </citation>
    <scope>NUCLEOTIDE SEQUENCE [LARGE SCALE GENOMIC DNA]</scope>
    <source>
        <strain evidence="3 4">DSM 46659</strain>
    </source>
</reference>
<dbReference type="Proteomes" id="UP000546642">
    <property type="component" value="Unassembled WGS sequence"/>
</dbReference>
<dbReference type="Pfam" id="PF13548">
    <property type="entry name" value="DUF4126"/>
    <property type="match status" value="1"/>
</dbReference>
<dbReference type="RefSeq" id="WP_184075931.1">
    <property type="nucleotide sequence ID" value="NZ_JACHDS010000001.1"/>
</dbReference>